<dbReference type="SUPFAM" id="SSF116726">
    <property type="entry name" value="TrkA C-terminal domain-like"/>
    <property type="match status" value="1"/>
</dbReference>
<dbReference type="AlphaFoldDB" id="A0A6J6IUP2"/>
<protein>
    <submittedName>
        <fullName evidence="8">Unannotated protein</fullName>
    </submittedName>
</protein>
<dbReference type="PANTHER" id="PTHR43833:SF5">
    <property type="entry name" value="TRK SYSTEM POTASSIUM UPTAKE PROTEIN TRKA"/>
    <property type="match status" value="1"/>
</dbReference>
<organism evidence="8">
    <name type="scientific">freshwater metagenome</name>
    <dbReference type="NCBI Taxonomy" id="449393"/>
    <lineage>
        <taxon>unclassified sequences</taxon>
        <taxon>metagenomes</taxon>
        <taxon>ecological metagenomes</taxon>
    </lineage>
</organism>
<gene>
    <name evidence="8" type="ORF">UFOPK1908_01306</name>
    <name evidence="9" type="ORF">UFOPK3576_01264</name>
</gene>
<accession>A0A6J6IUP2</accession>
<keyword evidence="4" id="KW-0520">NAD</keyword>
<dbReference type="PROSITE" id="PS51201">
    <property type="entry name" value="RCK_N"/>
    <property type="match status" value="1"/>
</dbReference>
<keyword evidence="5" id="KW-0406">Ion transport</keyword>
<reference evidence="8" key="1">
    <citation type="submission" date="2020-05" db="EMBL/GenBank/DDBJ databases">
        <authorList>
            <person name="Chiriac C."/>
            <person name="Salcher M."/>
            <person name="Ghai R."/>
            <person name="Kavagutti S V."/>
        </authorList>
    </citation>
    <scope>NUCLEOTIDE SEQUENCE</scope>
</reference>
<dbReference type="InterPro" id="IPR006037">
    <property type="entry name" value="RCK_C"/>
</dbReference>
<evidence type="ECO:0000259" key="6">
    <source>
        <dbReference type="PROSITE" id="PS51201"/>
    </source>
</evidence>
<feature type="domain" description="RCK N-terminal" evidence="6">
    <location>
        <begin position="1"/>
        <end position="117"/>
    </location>
</feature>
<keyword evidence="2" id="KW-0633">Potassium transport</keyword>
<keyword evidence="3" id="KW-0630">Potassium</keyword>
<dbReference type="InterPro" id="IPR003148">
    <property type="entry name" value="RCK_N"/>
</dbReference>
<dbReference type="GO" id="GO:0015079">
    <property type="term" value="F:potassium ion transmembrane transporter activity"/>
    <property type="evidence" value="ECO:0007669"/>
    <property type="project" value="InterPro"/>
</dbReference>
<name>A0A6J6IUP2_9ZZZZ</name>
<dbReference type="PROSITE" id="PS51202">
    <property type="entry name" value="RCK_C"/>
    <property type="match status" value="1"/>
</dbReference>
<dbReference type="InterPro" id="IPR036291">
    <property type="entry name" value="NAD(P)-bd_dom_sf"/>
</dbReference>
<evidence type="ECO:0000256" key="2">
    <source>
        <dbReference type="ARBA" id="ARBA00022538"/>
    </source>
</evidence>
<evidence type="ECO:0000256" key="3">
    <source>
        <dbReference type="ARBA" id="ARBA00022958"/>
    </source>
</evidence>
<feature type="domain" description="RCK C-terminal" evidence="7">
    <location>
        <begin position="137"/>
        <end position="218"/>
    </location>
</feature>
<dbReference type="PRINTS" id="PR00335">
    <property type="entry name" value="KUPTAKETRKA"/>
</dbReference>
<keyword evidence="1" id="KW-0813">Transport</keyword>
<dbReference type="PANTHER" id="PTHR43833">
    <property type="entry name" value="POTASSIUM CHANNEL PROTEIN 2-RELATED-RELATED"/>
    <property type="match status" value="1"/>
</dbReference>
<dbReference type="Pfam" id="PF02254">
    <property type="entry name" value="TrkA_N"/>
    <property type="match status" value="1"/>
</dbReference>
<evidence type="ECO:0000313" key="9">
    <source>
        <dbReference type="EMBL" id="CAB4913189.1"/>
    </source>
</evidence>
<dbReference type="GO" id="GO:0005886">
    <property type="term" value="C:plasma membrane"/>
    <property type="evidence" value="ECO:0007669"/>
    <property type="project" value="InterPro"/>
</dbReference>
<dbReference type="InterPro" id="IPR050721">
    <property type="entry name" value="Trk_Ktr_HKT_K-transport"/>
</dbReference>
<dbReference type="InterPro" id="IPR006036">
    <property type="entry name" value="K_uptake_TrkA"/>
</dbReference>
<evidence type="ECO:0000313" key="8">
    <source>
        <dbReference type="EMBL" id="CAB4628145.1"/>
    </source>
</evidence>
<sequence>MRVAIAGAGKVGRSIARELIANGHNVLLIDRDPELSRSGSIDGAEVLLADACEISTLEAANLAQCQVMVAATGDDKVNLVVSLLSKTEYGVPRVVARVNHPKNEWMFDESWGVDVAVSTPRMLSALVEEAVSVGDLVRLFTFRQGQANLVEITLSSDSPVAGQRVGDQPWPPDTALVAIVRGNRVITPSPDDPLDPGDELLFVASPDQEPELQRMLGHL</sequence>
<evidence type="ECO:0000259" key="7">
    <source>
        <dbReference type="PROSITE" id="PS51202"/>
    </source>
</evidence>
<evidence type="ECO:0000256" key="4">
    <source>
        <dbReference type="ARBA" id="ARBA00023027"/>
    </source>
</evidence>
<evidence type="ECO:0000256" key="5">
    <source>
        <dbReference type="ARBA" id="ARBA00023065"/>
    </source>
</evidence>
<dbReference type="SUPFAM" id="SSF51735">
    <property type="entry name" value="NAD(P)-binding Rossmann-fold domains"/>
    <property type="match status" value="1"/>
</dbReference>
<proteinExistence type="predicted"/>
<dbReference type="Pfam" id="PF02080">
    <property type="entry name" value="TrkA_C"/>
    <property type="match status" value="1"/>
</dbReference>
<dbReference type="Gene3D" id="3.30.70.1450">
    <property type="entry name" value="Regulator of K+ conductance, C-terminal domain"/>
    <property type="match status" value="1"/>
</dbReference>
<dbReference type="EMBL" id="CAFBMO010000059">
    <property type="protein sequence ID" value="CAB4913189.1"/>
    <property type="molecule type" value="Genomic_DNA"/>
</dbReference>
<dbReference type="EMBL" id="CAEZVB010000080">
    <property type="protein sequence ID" value="CAB4628145.1"/>
    <property type="molecule type" value="Genomic_DNA"/>
</dbReference>
<dbReference type="Gene3D" id="3.40.50.720">
    <property type="entry name" value="NAD(P)-binding Rossmann-like Domain"/>
    <property type="match status" value="1"/>
</dbReference>
<evidence type="ECO:0000256" key="1">
    <source>
        <dbReference type="ARBA" id="ARBA00022448"/>
    </source>
</evidence>
<dbReference type="InterPro" id="IPR036721">
    <property type="entry name" value="RCK_C_sf"/>
</dbReference>